<evidence type="ECO:0000313" key="2">
    <source>
        <dbReference type="EMBL" id="KAB7460505.1"/>
    </source>
</evidence>
<dbReference type="AlphaFoldDB" id="A0A7J5TH34"/>
<organism evidence="2 3">
    <name type="scientific">Bifidobacterium dentium</name>
    <dbReference type="NCBI Taxonomy" id="1689"/>
    <lineage>
        <taxon>Bacteria</taxon>
        <taxon>Bacillati</taxon>
        <taxon>Actinomycetota</taxon>
        <taxon>Actinomycetes</taxon>
        <taxon>Bifidobacteriales</taxon>
        <taxon>Bifidobacteriaceae</taxon>
        <taxon>Bifidobacterium</taxon>
    </lineage>
</organism>
<sequence>MIRKTTPPIKKSWMPTIPRPWRMPSPRTTRVPWYRCSSTERSVERLERKTGMTNHNVPQDAHKADPYIQQWHIWHAQRVEELSSPHGYLSPTSINWINDGQSKTIEGIPGTWSSKNDVLVYTPEERAQVYNAETLVEQPLVFVPTAFGEEALGYLDYGDIRIEVNAQTNLNDQNNHLFWLRVKDPDAERRKAFKGIEHFPIDRRWRFPATFRRADDDELDIHDSVVKTVLQSYPVLGFVEFDYGGGHHSLVVSNVFGHVTVFFSDETTGKETYGIGRVLHLDPLKLDALDVIDFNYAFNYPCAFSPYCTCPIPSRRNHLPFAVTAGEKTPEDSAQY</sequence>
<dbReference type="PANTHER" id="PTHR41913">
    <property type="entry name" value="DUF1684 DOMAIN-CONTAINING PROTEIN"/>
    <property type="match status" value="1"/>
</dbReference>
<dbReference type="Pfam" id="PF07920">
    <property type="entry name" value="DUF1684"/>
    <property type="match status" value="1"/>
</dbReference>
<feature type="region of interest" description="Disordered" evidence="1">
    <location>
        <begin position="1"/>
        <end position="21"/>
    </location>
</feature>
<dbReference type="Proteomes" id="UP000429211">
    <property type="component" value="Unassembled WGS sequence"/>
</dbReference>
<evidence type="ECO:0000313" key="3">
    <source>
        <dbReference type="Proteomes" id="UP000429211"/>
    </source>
</evidence>
<evidence type="ECO:0000256" key="1">
    <source>
        <dbReference type="SAM" id="MobiDB-lite"/>
    </source>
</evidence>
<proteinExistence type="predicted"/>
<name>A0A7J5TH34_9BIFI</name>
<comment type="caution">
    <text evidence="2">The sequence shown here is derived from an EMBL/GenBank/DDBJ whole genome shotgun (WGS) entry which is preliminary data.</text>
</comment>
<dbReference type="PANTHER" id="PTHR41913:SF1">
    <property type="entry name" value="DUF1684 DOMAIN-CONTAINING PROTEIN"/>
    <property type="match status" value="1"/>
</dbReference>
<accession>A0A7J5TH34</accession>
<reference evidence="2 3" key="1">
    <citation type="journal article" date="2019" name="Nat. Med.">
        <title>A library of human gut bacterial isolates paired with longitudinal multiomics data enables mechanistic microbiome research.</title>
        <authorList>
            <person name="Poyet M."/>
            <person name="Groussin M."/>
            <person name="Gibbons S.M."/>
            <person name="Avila-Pacheco J."/>
            <person name="Jiang X."/>
            <person name="Kearney S.M."/>
            <person name="Perrotta A.R."/>
            <person name="Berdy B."/>
            <person name="Zhao S."/>
            <person name="Lieberman T.D."/>
            <person name="Swanson P.K."/>
            <person name="Smith M."/>
            <person name="Roesemann S."/>
            <person name="Alexander J.E."/>
            <person name="Rich S.A."/>
            <person name="Livny J."/>
            <person name="Vlamakis H."/>
            <person name="Clish C."/>
            <person name="Bullock K."/>
            <person name="Deik A."/>
            <person name="Scott J."/>
            <person name="Pierce K.A."/>
            <person name="Xavier R.J."/>
            <person name="Alm E.J."/>
        </authorList>
    </citation>
    <scope>NUCLEOTIDE SEQUENCE [LARGE SCALE GENOMIC DNA]</scope>
    <source>
        <strain evidence="2 3">BIOML-A2</strain>
    </source>
</reference>
<dbReference type="InterPro" id="IPR012467">
    <property type="entry name" value="DUF1684"/>
</dbReference>
<dbReference type="EMBL" id="WDPD01000006">
    <property type="protein sequence ID" value="KAB7460505.1"/>
    <property type="molecule type" value="Genomic_DNA"/>
</dbReference>
<gene>
    <name evidence="2" type="ORF">GBB04_07230</name>
</gene>
<protein>
    <submittedName>
        <fullName evidence="2">DUF1684 domain-containing protein</fullName>
    </submittedName>
</protein>